<evidence type="ECO:0000313" key="7">
    <source>
        <dbReference type="Proteomes" id="UP001497457"/>
    </source>
</evidence>
<evidence type="ECO:0000313" key="6">
    <source>
        <dbReference type="EMBL" id="CAL4995317.1"/>
    </source>
</evidence>
<keyword evidence="7" id="KW-1185">Reference proteome</keyword>
<name>A0ABC9B8B8_9POAL</name>
<organism evidence="6 7">
    <name type="scientific">Urochloa decumbens</name>
    <dbReference type="NCBI Taxonomy" id="240449"/>
    <lineage>
        <taxon>Eukaryota</taxon>
        <taxon>Viridiplantae</taxon>
        <taxon>Streptophyta</taxon>
        <taxon>Embryophyta</taxon>
        <taxon>Tracheophyta</taxon>
        <taxon>Spermatophyta</taxon>
        <taxon>Magnoliopsida</taxon>
        <taxon>Liliopsida</taxon>
        <taxon>Poales</taxon>
        <taxon>Poaceae</taxon>
        <taxon>PACMAD clade</taxon>
        <taxon>Panicoideae</taxon>
        <taxon>Panicodae</taxon>
        <taxon>Paniceae</taxon>
        <taxon>Melinidinae</taxon>
        <taxon>Urochloa</taxon>
    </lineage>
</organism>
<gene>
    <name evidence="6" type="ORF">URODEC1_LOCUS62288</name>
</gene>
<evidence type="ECO:0000259" key="5">
    <source>
        <dbReference type="Pfam" id="PF03081"/>
    </source>
</evidence>
<dbReference type="Pfam" id="PF03081">
    <property type="entry name" value="Exo70_C"/>
    <property type="match status" value="1"/>
</dbReference>
<dbReference type="InterPro" id="IPR046364">
    <property type="entry name" value="Exo70_C"/>
</dbReference>
<dbReference type="Gene3D" id="1.20.1280.170">
    <property type="entry name" value="Exocyst complex component Exo70"/>
    <property type="match status" value="1"/>
</dbReference>
<evidence type="ECO:0000256" key="2">
    <source>
        <dbReference type="ARBA" id="ARBA00022448"/>
    </source>
</evidence>
<sequence>MRQAHSMTTVAAPGRTRSADFISHTNKLIISMFWLVHMVAPRRRGSRPIGAGSPSAPAGGDHAWLQPRRPNRRPLRPDQMVAYAYSTSGGTSGTLSTTYDTSSRGSLARELDQRVEHDEEKAKRRQRAKGVVQEFCQGDGDIGALERWLSEMGVGWVLGLADNASAGSRLLLRVHRNLTEDWIRALTELTGSTLRFVREQDVLAGQDVLGSVQLVIKETVLKMLPFVDALLAAADLDATNNRAQAPKERLQTLLCVSMALSSASSDIKTSLQCRDRDSSVGMQTQRRSDEVLSLVSATMFFRYFDTDTAIRYADTLIRQLSKINYTATRYQETRDEVEVEKFPCFPSWASANGPTSNNRDMTQGPSNGLGLLLSQFSHCIASFIHGGVNGGQHELDEAIWSTMEEVKTGILNDDNKWDIQTPQGKPDICMVTRSLVTYIKFLWGDYYWLVDHIVQTAAELGNYVPEQDKTNPLVTLAMEMVYSLQVKINERSESFPDHSLRFLFLINNIHFIWQQLHPLFRMKFHMEALATKIEEYIQKYLQVSWEPVLSCLYNHKPRCFRKNSALPKFNSEFQKTYAAQKLWKVPDPKLRTRLRKAIVEKVVSGLTRYLEDNNVTNPVVTPQEREEMLLELFEG</sequence>
<evidence type="ECO:0000256" key="4">
    <source>
        <dbReference type="SAM" id="MobiDB-lite"/>
    </source>
</evidence>
<dbReference type="GO" id="GO:0015031">
    <property type="term" value="P:protein transport"/>
    <property type="evidence" value="ECO:0007669"/>
    <property type="project" value="UniProtKB-KW"/>
</dbReference>
<proteinExistence type="inferred from homology"/>
<evidence type="ECO:0000256" key="3">
    <source>
        <dbReference type="RuleBase" id="RU365026"/>
    </source>
</evidence>
<feature type="domain" description="Exocyst complex subunit Exo70 C-terminal" evidence="5">
    <location>
        <begin position="383"/>
        <end position="613"/>
    </location>
</feature>
<feature type="compositionally biased region" description="Low complexity" evidence="4">
    <location>
        <begin position="86"/>
        <end position="103"/>
    </location>
</feature>
<keyword evidence="3" id="KW-0268">Exocytosis</keyword>
<dbReference type="InterPro" id="IPR016159">
    <property type="entry name" value="Cullin_repeat-like_dom_sf"/>
</dbReference>
<feature type="region of interest" description="Disordered" evidence="4">
    <location>
        <begin position="45"/>
        <end position="122"/>
    </location>
</feature>
<dbReference type="AlphaFoldDB" id="A0ABC9B8B8"/>
<feature type="compositionally biased region" description="Low complexity" evidence="4">
    <location>
        <begin position="47"/>
        <end position="60"/>
    </location>
</feature>
<reference evidence="6 7" key="2">
    <citation type="submission" date="2024-10" db="EMBL/GenBank/DDBJ databases">
        <authorList>
            <person name="Ryan C."/>
        </authorList>
    </citation>
    <scope>NUCLEOTIDE SEQUENCE [LARGE SCALE GENOMIC DNA]</scope>
</reference>
<comment type="function">
    <text evidence="3">Component of the exocyst complex.</text>
</comment>
<accession>A0ABC9B8B8</accession>
<dbReference type="SUPFAM" id="SSF74788">
    <property type="entry name" value="Cullin repeat-like"/>
    <property type="match status" value="1"/>
</dbReference>
<protein>
    <recommendedName>
        <fullName evidence="3">Exocyst subunit Exo70 family protein</fullName>
    </recommendedName>
</protein>
<keyword evidence="2 3" id="KW-0813">Transport</keyword>
<dbReference type="PANTHER" id="PTHR12542">
    <property type="entry name" value="EXOCYST COMPLEX PROTEIN EXO70"/>
    <property type="match status" value="1"/>
</dbReference>
<dbReference type="PANTHER" id="PTHR12542:SF170">
    <property type="entry name" value="EXOCYST SUBUNIT EXO70 FAMILY PROTEIN"/>
    <property type="match status" value="1"/>
</dbReference>
<keyword evidence="3" id="KW-0653">Protein transport</keyword>
<feature type="compositionally biased region" description="Basic and acidic residues" evidence="4">
    <location>
        <begin position="107"/>
        <end position="122"/>
    </location>
</feature>
<evidence type="ECO:0000256" key="1">
    <source>
        <dbReference type="ARBA" id="ARBA00006756"/>
    </source>
</evidence>
<dbReference type="GO" id="GO:0006887">
    <property type="term" value="P:exocytosis"/>
    <property type="evidence" value="ECO:0007669"/>
    <property type="project" value="UniProtKB-KW"/>
</dbReference>
<comment type="similarity">
    <text evidence="1 3">Belongs to the EXO70 family.</text>
</comment>
<dbReference type="InterPro" id="IPR004140">
    <property type="entry name" value="Exo70"/>
</dbReference>
<dbReference type="Proteomes" id="UP001497457">
    <property type="component" value="Chromosome 24b"/>
</dbReference>
<reference evidence="7" key="1">
    <citation type="submission" date="2024-06" db="EMBL/GenBank/DDBJ databases">
        <authorList>
            <person name="Ryan C."/>
        </authorList>
    </citation>
    <scope>NUCLEOTIDE SEQUENCE [LARGE SCALE GENOMIC DNA]</scope>
</reference>
<dbReference type="EMBL" id="OZ075134">
    <property type="protein sequence ID" value="CAL4995317.1"/>
    <property type="molecule type" value="Genomic_DNA"/>
</dbReference>